<reference evidence="3" key="1">
    <citation type="journal article" date="2019" name="Int. J. Syst. Evol. Microbiol.">
        <title>The Global Catalogue of Microorganisms (GCM) 10K type strain sequencing project: providing services to taxonomists for standard genome sequencing and annotation.</title>
        <authorList>
            <consortium name="The Broad Institute Genomics Platform"/>
            <consortium name="The Broad Institute Genome Sequencing Center for Infectious Disease"/>
            <person name="Wu L."/>
            <person name="Ma J."/>
        </authorList>
    </citation>
    <scope>NUCLEOTIDE SEQUENCE [LARGE SCALE GENOMIC DNA]</scope>
    <source>
        <strain evidence="3">KCTC 52165</strain>
    </source>
</reference>
<evidence type="ECO:0000313" key="3">
    <source>
        <dbReference type="Proteomes" id="UP001595583"/>
    </source>
</evidence>
<feature type="chain" id="PRO_5046123535" evidence="1">
    <location>
        <begin position="22"/>
        <end position="117"/>
    </location>
</feature>
<keyword evidence="1" id="KW-0732">Signal</keyword>
<keyword evidence="3" id="KW-1185">Reference proteome</keyword>
<sequence>MMAAFAAALLLVLQTTFGAMALGGPGSGAPLDRFGNIICTHDGAAELPGGDQPARHMPACCVLGCAMATPALDTPPDTAELSIARSFQSVVYLPLREGFVASIPDWSPSNPRAPPAA</sequence>
<protein>
    <submittedName>
        <fullName evidence="2">DUF2946 family protein</fullName>
    </submittedName>
</protein>
<dbReference type="EMBL" id="JBHRTK010000006">
    <property type="protein sequence ID" value="MFC3205786.1"/>
    <property type="molecule type" value="Genomic_DNA"/>
</dbReference>
<accession>A0ABV7K6Z0</accession>
<proteinExistence type="predicted"/>
<gene>
    <name evidence="2" type="ORF">ACFOHJ_06135</name>
</gene>
<organism evidence="2 3">
    <name type="scientific">Aquamicrobium soli</name>
    <dbReference type="NCBI Taxonomy" id="1811518"/>
    <lineage>
        <taxon>Bacteria</taxon>
        <taxon>Pseudomonadati</taxon>
        <taxon>Pseudomonadota</taxon>
        <taxon>Alphaproteobacteria</taxon>
        <taxon>Hyphomicrobiales</taxon>
        <taxon>Phyllobacteriaceae</taxon>
        <taxon>Aquamicrobium</taxon>
    </lineage>
</organism>
<evidence type="ECO:0000256" key="1">
    <source>
        <dbReference type="SAM" id="SignalP"/>
    </source>
</evidence>
<feature type="signal peptide" evidence="1">
    <location>
        <begin position="1"/>
        <end position="21"/>
    </location>
</feature>
<name>A0ABV7K6Z0_9HYPH</name>
<comment type="caution">
    <text evidence="2">The sequence shown here is derived from an EMBL/GenBank/DDBJ whole genome shotgun (WGS) entry which is preliminary data.</text>
</comment>
<evidence type="ECO:0000313" key="2">
    <source>
        <dbReference type="EMBL" id="MFC3205786.1"/>
    </source>
</evidence>
<dbReference type="Proteomes" id="UP001595583">
    <property type="component" value="Unassembled WGS sequence"/>
</dbReference>
<dbReference type="RefSeq" id="WP_378219553.1">
    <property type="nucleotide sequence ID" value="NZ_JBHRTK010000006.1"/>
</dbReference>